<evidence type="ECO:0000313" key="2">
    <source>
        <dbReference type="EMBL" id="SFC25540.1"/>
    </source>
</evidence>
<dbReference type="RefSeq" id="WP_091981819.1">
    <property type="nucleotide sequence ID" value="NZ_FOLO01000006.1"/>
</dbReference>
<keyword evidence="3" id="KW-1185">Reference proteome</keyword>
<feature type="signal peptide" evidence="1">
    <location>
        <begin position="1"/>
        <end position="24"/>
    </location>
</feature>
<reference evidence="2 3" key="1">
    <citation type="submission" date="2016-10" db="EMBL/GenBank/DDBJ databases">
        <authorList>
            <person name="de Groot N.N."/>
        </authorList>
    </citation>
    <scope>NUCLEOTIDE SEQUENCE [LARGE SCALE GENOMIC DNA]</scope>
    <source>
        <strain evidence="2 3">DSM 6059</strain>
    </source>
</reference>
<dbReference type="AlphaFoldDB" id="A0A1I1HX57"/>
<protein>
    <recommendedName>
        <fullName evidence="4">DUF4402 domain-containing protein</fullName>
    </recommendedName>
</protein>
<evidence type="ECO:0008006" key="4">
    <source>
        <dbReference type="Google" id="ProtNLM"/>
    </source>
</evidence>
<evidence type="ECO:0000256" key="1">
    <source>
        <dbReference type="SAM" id="SignalP"/>
    </source>
</evidence>
<dbReference type="EMBL" id="FOLO01000006">
    <property type="protein sequence ID" value="SFC25540.1"/>
    <property type="molecule type" value="Genomic_DNA"/>
</dbReference>
<gene>
    <name evidence="2" type="ORF">SAMN02745724_01278</name>
</gene>
<name>A0A1I1HX57_9GAMM</name>
<dbReference type="Proteomes" id="UP000198862">
    <property type="component" value="Unassembled WGS sequence"/>
</dbReference>
<organism evidence="2 3">
    <name type="scientific">Pseudoalteromonas denitrificans DSM 6059</name>
    <dbReference type="NCBI Taxonomy" id="1123010"/>
    <lineage>
        <taxon>Bacteria</taxon>
        <taxon>Pseudomonadati</taxon>
        <taxon>Pseudomonadota</taxon>
        <taxon>Gammaproteobacteria</taxon>
        <taxon>Alteromonadales</taxon>
        <taxon>Pseudoalteromonadaceae</taxon>
        <taxon>Pseudoalteromonas</taxon>
    </lineage>
</organism>
<accession>A0A1I1HX57</accession>
<dbReference type="STRING" id="1123010.SAMN02745724_01278"/>
<dbReference type="OrthoDB" id="6386198at2"/>
<evidence type="ECO:0000313" key="3">
    <source>
        <dbReference type="Proteomes" id="UP000198862"/>
    </source>
</evidence>
<feature type="chain" id="PRO_5011715698" description="DUF4402 domain-containing protein" evidence="1">
    <location>
        <begin position="25"/>
        <end position="202"/>
    </location>
</feature>
<sequence>MKKNMITRALAGTVLISASLSTSAVVAPFNVGFVTIQDLEITQNNALSFGQNVIGTAASTCTMDVNVLAANNGNNGTIPNADIEDAITGTGCLAVATGAGNNLAGVYTVKGQTDQSFTLTLGSVATGGDFSFSPKGFMVRDDSAVTFATATILFADTPTSGTLGDSAAFQMGVVVGGTITIGGTDLVANTPYTANYNITATY</sequence>
<proteinExistence type="predicted"/>
<keyword evidence="1" id="KW-0732">Signal</keyword>